<dbReference type="HOGENOM" id="CLU_013137_17_2_1"/>
<keyword evidence="2" id="KW-0862">Zinc</keyword>
<feature type="non-terminal residue" evidence="5">
    <location>
        <position position="95"/>
    </location>
</feature>
<sequence>PLHHFGDPGQNQNNENEDFEVLWNLSERIGPAKSRGLSKEVIDRIPSFRFSASNKDMSNGSCVVCMMDYTNREKLRKLPCNHDFHSKCIDRWLKV</sequence>
<evidence type="ECO:0000256" key="3">
    <source>
        <dbReference type="PROSITE-ProRule" id="PRU00175"/>
    </source>
</evidence>
<evidence type="ECO:0000256" key="1">
    <source>
        <dbReference type="ARBA" id="ARBA00022771"/>
    </source>
</evidence>
<dbReference type="Gene3D" id="3.30.40.10">
    <property type="entry name" value="Zinc/RING finger domain, C3HC4 (zinc finger)"/>
    <property type="match status" value="1"/>
</dbReference>
<dbReference type="InterPro" id="IPR001841">
    <property type="entry name" value="Znf_RING"/>
</dbReference>
<dbReference type="SUPFAM" id="SSF57850">
    <property type="entry name" value="RING/U-box"/>
    <property type="match status" value="1"/>
</dbReference>
<organism evidence="5 6">
    <name type="scientific">Nematostella vectensis</name>
    <name type="common">Starlet sea anemone</name>
    <dbReference type="NCBI Taxonomy" id="45351"/>
    <lineage>
        <taxon>Eukaryota</taxon>
        <taxon>Metazoa</taxon>
        <taxon>Cnidaria</taxon>
        <taxon>Anthozoa</taxon>
        <taxon>Hexacorallia</taxon>
        <taxon>Actiniaria</taxon>
        <taxon>Edwardsiidae</taxon>
        <taxon>Nematostella</taxon>
    </lineage>
</organism>
<feature type="non-terminal residue" evidence="5">
    <location>
        <position position="1"/>
    </location>
</feature>
<protein>
    <recommendedName>
        <fullName evidence="4">RING-type domain-containing protein</fullName>
    </recommendedName>
</protein>
<evidence type="ECO:0000313" key="6">
    <source>
        <dbReference type="Proteomes" id="UP000001593"/>
    </source>
</evidence>
<accession>A7SYV5</accession>
<dbReference type="STRING" id="45351.A7SYV5"/>
<name>A7SYV5_NEMVE</name>
<dbReference type="InParanoid" id="A7SYV5"/>
<dbReference type="GO" id="GO:0008270">
    <property type="term" value="F:zinc ion binding"/>
    <property type="evidence" value="ECO:0007669"/>
    <property type="project" value="UniProtKB-KW"/>
</dbReference>
<dbReference type="InterPro" id="IPR013083">
    <property type="entry name" value="Znf_RING/FYVE/PHD"/>
</dbReference>
<dbReference type="PANTHER" id="PTHR46171">
    <property type="entry name" value="GH10160P"/>
    <property type="match status" value="1"/>
</dbReference>
<dbReference type="Proteomes" id="UP000001593">
    <property type="component" value="Unassembled WGS sequence"/>
</dbReference>
<proteinExistence type="predicted"/>
<dbReference type="PROSITE" id="PS50089">
    <property type="entry name" value="ZF_RING_2"/>
    <property type="match status" value="1"/>
</dbReference>
<evidence type="ECO:0000313" key="5">
    <source>
        <dbReference type="EMBL" id="EDO31118.1"/>
    </source>
</evidence>
<dbReference type="KEGG" id="nve:5501989"/>
<dbReference type="AlphaFoldDB" id="A7SYV5"/>
<reference evidence="5 6" key="1">
    <citation type="journal article" date="2007" name="Science">
        <title>Sea anemone genome reveals ancestral eumetazoan gene repertoire and genomic organization.</title>
        <authorList>
            <person name="Putnam N.H."/>
            <person name="Srivastava M."/>
            <person name="Hellsten U."/>
            <person name="Dirks B."/>
            <person name="Chapman J."/>
            <person name="Salamov A."/>
            <person name="Terry A."/>
            <person name="Shapiro H."/>
            <person name="Lindquist E."/>
            <person name="Kapitonov V.V."/>
            <person name="Jurka J."/>
            <person name="Genikhovich G."/>
            <person name="Grigoriev I.V."/>
            <person name="Lucas S.M."/>
            <person name="Steele R.E."/>
            <person name="Finnerty J.R."/>
            <person name="Technau U."/>
            <person name="Martindale M.Q."/>
            <person name="Rokhsar D.S."/>
        </authorList>
    </citation>
    <scope>NUCLEOTIDE SEQUENCE [LARGE SCALE GENOMIC DNA]</scope>
    <source>
        <strain evidence="6">CH2 X CH6</strain>
    </source>
</reference>
<dbReference type="PhylomeDB" id="A7SYV5"/>
<feature type="domain" description="RING-type" evidence="4">
    <location>
        <begin position="62"/>
        <end position="95"/>
    </location>
</feature>
<keyword evidence="6" id="KW-1185">Reference proteome</keyword>
<keyword evidence="1 3" id="KW-0863">Zinc-finger</keyword>
<dbReference type="Pfam" id="PF13639">
    <property type="entry name" value="zf-RING_2"/>
    <property type="match status" value="1"/>
</dbReference>
<evidence type="ECO:0000256" key="2">
    <source>
        <dbReference type="ARBA" id="ARBA00022833"/>
    </source>
</evidence>
<dbReference type="PANTHER" id="PTHR46171:SF3">
    <property type="entry name" value="GH10160P"/>
    <property type="match status" value="1"/>
</dbReference>
<dbReference type="EMBL" id="DS469934">
    <property type="protein sequence ID" value="EDO31118.1"/>
    <property type="molecule type" value="Genomic_DNA"/>
</dbReference>
<dbReference type="eggNOG" id="KOG0800">
    <property type="taxonomic scope" value="Eukaryota"/>
</dbReference>
<gene>
    <name evidence="5" type="ORF">NEMVEDRAFT_v1g138339</name>
</gene>
<dbReference type="OMA" id="NNMSHED"/>
<evidence type="ECO:0000259" key="4">
    <source>
        <dbReference type="PROSITE" id="PS50089"/>
    </source>
</evidence>
<keyword evidence="1 3" id="KW-0479">Metal-binding</keyword>